<gene>
    <name evidence="6" type="ORF">PMAYCL1PPCAC_28173</name>
</gene>
<dbReference type="PRINTS" id="PR01179">
    <property type="entry name" value="ODADCRBXLASE"/>
</dbReference>
<protein>
    <recommendedName>
        <fullName evidence="5">Orn/DAP/Arg decarboxylase 2 N-terminal domain-containing protein</fullName>
    </recommendedName>
</protein>
<dbReference type="InterPro" id="IPR002433">
    <property type="entry name" value="Orn_de-COase"/>
</dbReference>
<evidence type="ECO:0000313" key="7">
    <source>
        <dbReference type="Proteomes" id="UP001328107"/>
    </source>
</evidence>
<dbReference type="GO" id="GO:0033387">
    <property type="term" value="P:putrescine biosynthetic process from arginine, via ornithine"/>
    <property type="evidence" value="ECO:0007669"/>
    <property type="project" value="TreeGrafter"/>
</dbReference>
<dbReference type="EMBL" id="BTRK01000006">
    <property type="protein sequence ID" value="GMR57978.1"/>
    <property type="molecule type" value="Genomic_DNA"/>
</dbReference>
<dbReference type="FunFam" id="3.20.20.10:FF:000008">
    <property type="entry name" value="Ornithine decarboxylase"/>
    <property type="match status" value="1"/>
</dbReference>
<feature type="non-terminal residue" evidence="6">
    <location>
        <position position="196"/>
    </location>
</feature>
<sequence length="196" mass="21449">SREEIDIVMRLGAPSERILYANTCKSPSFIKHADQKGVNMMTFDNAEDLEKIGKYHKCPQLILRIAVSDLTATNPLNQKFGAEPVKTAPELLKRAADLGIPVIGVSFHVGSGCNDPSVYHLALSYTRNLFDIGLALGHKMEIVDMGGGFPGGEHHPSFETIATVIRTAVAEFFPEPDVRLIAEPGRFFAARPFTLV</sequence>
<accession>A0AAN5D752</accession>
<dbReference type="PANTHER" id="PTHR11482">
    <property type="entry name" value="ARGININE/DIAMINOPIMELATE/ORNITHINE DECARBOXYLASE"/>
    <property type="match status" value="1"/>
</dbReference>
<keyword evidence="7" id="KW-1185">Reference proteome</keyword>
<organism evidence="6 7">
    <name type="scientific">Pristionchus mayeri</name>
    <dbReference type="NCBI Taxonomy" id="1317129"/>
    <lineage>
        <taxon>Eukaryota</taxon>
        <taxon>Metazoa</taxon>
        <taxon>Ecdysozoa</taxon>
        <taxon>Nematoda</taxon>
        <taxon>Chromadorea</taxon>
        <taxon>Rhabditida</taxon>
        <taxon>Rhabditina</taxon>
        <taxon>Diplogasteromorpha</taxon>
        <taxon>Diplogasteroidea</taxon>
        <taxon>Neodiplogasteridae</taxon>
        <taxon>Pristionchus</taxon>
    </lineage>
</organism>
<keyword evidence="3" id="KW-0663">Pyridoxal phosphate</keyword>
<dbReference type="SUPFAM" id="SSF51419">
    <property type="entry name" value="PLP-binding barrel"/>
    <property type="match status" value="1"/>
</dbReference>
<comment type="caution">
    <text evidence="6">The sequence shown here is derived from an EMBL/GenBank/DDBJ whole genome shotgun (WGS) entry which is preliminary data.</text>
</comment>
<evidence type="ECO:0000256" key="4">
    <source>
        <dbReference type="ARBA" id="ARBA00023239"/>
    </source>
</evidence>
<evidence type="ECO:0000256" key="3">
    <source>
        <dbReference type="ARBA" id="ARBA00022898"/>
    </source>
</evidence>
<feature type="domain" description="Orn/DAP/Arg decarboxylase 2 N-terminal" evidence="5">
    <location>
        <begin position="1"/>
        <end position="190"/>
    </location>
</feature>
<name>A0AAN5D752_9BILA</name>
<dbReference type="GO" id="GO:0005737">
    <property type="term" value="C:cytoplasm"/>
    <property type="evidence" value="ECO:0007669"/>
    <property type="project" value="TreeGrafter"/>
</dbReference>
<proteinExistence type="inferred from homology"/>
<comment type="cofactor">
    <cofactor evidence="1">
        <name>pyridoxal 5'-phosphate</name>
        <dbReference type="ChEBI" id="CHEBI:597326"/>
    </cofactor>
</comment>
<reference evidence="7" key="1">
    <citation type="submission" date="2022-10" db="EMBL/GenBank/DDBJ databases">
        <title>Genome assembly of Pristionchus species.</title>
        <authorList>
            <person name="Yoshida K."/>
            <person name="Sommer R.J."/>
        </authorList>
    </citation>
    <scope>NUCLEOTIDE SEQUENCE [LARGE SCALE GENOMIC DNA]</scope>
    <source>
        <strain evidence="7">RS5460</strain>
    </source>
</reference>
<evidence type="ECO:0000256" key="1">
    <source>
        <dbReference type="ARBA" id="ARBA00001933"/>
    </source>
</evidence>
<dbReference type="Proteomes" id="UP001328107">
    <property type="component" value="Unassembled WGS sequence"/>
</dbReference>
<evidence type="ECO:0000256" key="2">
    <source>
        <dbReference type="ARBA" id="ARBA00008872"/>
    </source>
</evidence>
<evidence type="ECO:0000313" key="6">
    <source>
        <dbReference type="EMBL" id="GMR57978.1"/>
    </source>
</evidence>
<feature type="non-terminal residue" evidence="6">
    <location>
        <position position="1"/>
    </location>
</feature>
<dbReference type="Pfam" id="PF02784">
    <property type="entry name" value="Orn_Arg_deC_N"/>
    <property type="match status" value="1"/>
</dbReference>
<dbReference type="InterPro" id="IPR000183">
    <property type="entry name" value="Orn/DAP/Arg_de-COase"/>
</dbReference>
<dbReference type="PANTHER" id="PTHR11482:SF6">
    <property type="entry name" value="ORNITHINE DECARBOXYLASE 1-RELATED"/>
    <property type="match status" value="1"/>
</dbReference>
<dbReference type="AlphaFoldDB" id="A0AAN5D752"/>
<dbReference type="InterPro" id="IPR029066">
    <property type="entry name" value="PLP-binding_barrel"/>
</dbReference>
<dbReference type="GO" id="GO:0004586">
    <property type="term" value="F:ornithine decarboxylase activity"/>
    <property type="evidence" value="ECO:0007669"/>
    <property type="project" value="TreeGrafter"/>
</dbReference>
<comment type="similarity">
    <text evidence="2">Belongs to the Orn/Lys/Arg decarboxylase class-II family.</text>
</comment>
<evidence type="ECO:0000259" key="5">
    <source>
        <dbReference type="Pfam" id="PF02784"/>
    </source>
</evidence>
<keyword evidence="4" id="KW-0456">Lyase</keyword>
<dbReference type="PRINTS" id="PR01182">
    <property type="entry name" value="ORNDCRBXLASE"/>
</dbReference>
<dbReference type="Gene3D" id="3.20.20.10">
    <property type="entry name" value="Alanine racemase"/>
    <property type="match status" value="1"/>
</dbReference>
<dbReference type="InterPro" id="IPR022644">
    <property type="entry name" value="De-COase2_N"/>
</dbReference>